<comment type="caution">
    <text evidence="1">The sequence shown here is derived from an EMBL/GenBank/DDBJ whole genome shotgun (WGS) entry which is preliminary data.</text>
</comment>
<organism evidence="1 2">
    <name type="scientific">Zarconia navalis LEGE 11467</name>
    <dbReference type="NCBI Taxonomy" id="1828826"/>
    <lineage>
        <taxon>Bacteria</taxon>
        <taxon>Bacillati</taxon>
        <taxon>Cyanobacteriota</taxon>
        <taxon>Cyanophyceae</taxon>
        <taxon>Oscillatoriophycideae</taxon>
        <taxon>Oscillatoriales</taxon>
        <taxon>Oscillatoriales incertae sedis</taxon>
        <taxon>Zarconia</taxon>
        <taxon>Zarconia navalis</taxon>
    </lineage>
</organism>
<protein>
    <submittedName>
        <fullName evidence="1">Uncharacterized protein</fullName>
    </submittedName>
</protein>
<evidence type="ECO:0000313" key="2">
    <source>
        <dbReference type="Proteomes" id="UP000621799"/>
    </source>
</evidence>
<gene>
    <name evidence="1" type="ORF">IQ235_06485</name>
</gene>
<feature type="non-terminal residue" evidence="1">
    <location>
        <position position="96"/>
    </location>
</feature>
<dbReference type="Proteomes" id="UP000621799">
    <property type="component" value="Unassembled WGS sequence"/>
</dbReference>
<keyword evidence="2" id="KW-1185">Reference proteome</keyword>
<reference evidence="1" key="1">
    <citation type="submission" date="2020-10" db="EMBL/GenBank/DDBJ databases">
        <authorList>
            <person name="Castelo-Branco R."/>
            <person name="Eusebio N."/>
            <person name="Adriana R."/>
            <person name="Vieira A."/>
            <person name="Brugerolle De Fraissinette N."/>
            <person name="Rezende De Castro R."/>
            <person name="Schneider M.P."/>
            <person name="Vasconcelos V."/>
            <person name="Leao P.N."/>
        </authorList>
    </citation>
    <scope>NUCLEOTIDE SEQUENCE</scope>
    <source>
        <strain evidence="1">LEGE 11467</strain>
    </source>
</reference>
<name>A0A928Z7D7_9CYAN</name>
<sequence length="96" mass="10890">MRYWEFLIQQEGDLAWLPLESRTTEILEGRYRVVARSDRANTAVEIAIAYESRDRETSPPRLQKRSKQTDAEGVTIVLPYTDFGPGVWTLGCSGLG</sequence>
<dbReference type="EMBL" id="JADEXN010000083">
    <property type="protein sequence ID" value="MBE9040435.1"/>
    <property type="molecule type" value="Genomic_DNA"/>
</dbReference>
<proteinExistence type="predicted"/>
<dbReference type="AlphaFoldDB" id="A0A928Z7D7"/>
<accession>A0A928Z7D7</accession>
<evidence type="ECO:0000313" key="1">
    <source>
        <dbReference type="EMBL" id="MBE9040435.1"/>
    </source>
</evidence>